<keyword evidence="4 15" id="KW-0349">Heme</keyword>
<protein>
    <recommendedName>
        <fullName evidence="16">Cytochrome c oxidase subunit 1</fullName>
        <ecNumber evidence="16">7.1.1.9</ecNumber>
    </recommendedName>
</protein>
<name>A0A7M2X2A2_9BACT</name>
<feature type="transmembrane region" description="Helical" evidence="16">
    <location>
        <begin position="43"/>
        <end position="64"/>
    </location>
</feature>
<dbReference type="KEGG" id="hbs:IPV69_09405"/>
<proteinExistence type="inferred from homology"/>
<evidence type="ECO:0000256" key="7">
    <source>
        <dbReference type="ARBA" id="ARBA00022723"/>
    </source>
</evidence>
<evidence type="ECO:0000256" key="2">
    <source>
        <dbReference type="ARBA" id="ARBA00004673"/>
    </source>
</evidence>
<dbReference type="SUPFAM" id="SSF81442">
    <property type="entry name" value="Cytochrome c oxidase subunit I-like"/>
    <property type="match status" value="1"/>
</dbReference>
<evidence type="ECO:0000256" key="11">
    <source>
        <dbReference type="ARBA" id="ARBA00023004"/>
    </source>
</evidence>
<evidence type="ECO:0000259" key="18">
    <source>
        <dbReference type="PROSITE" id="PS50855"/>
    </source>
</evidence>
<feature type="transmembrane region" description="Helical" evidence="16">
    <location>
        <begin position="167"/>
        <end position="192"/>
    </location>
</feature>
<keyword evidence="9 15" id="KW-0249">Electron transport</keyword>
<evidence type="ECO:0000256" key="16">
    <source>
        <dbReference type="RuleBase" id="RU363061"/>
    </source>
</evidence>
<dbReference type="Pfam" id="PF00115">
    <property type="entry name" value="COX1"/>
    <property type="match status" value="1"/>
</dbReference>
<evidence type="ECO:0000256" key="1">
    <source>
        <dbReference type="ARBA" id="ARBA00004141"/>
    </source>
</evidence>
<feature type="transmembrane region" description="Helical" evidence="16">
    <location>
        <begin position="126"/>
        <end position="147"/>
    </location>
</feature>
<feature type="transmembrane region" description="Helical" evidence="16">
    <location>
        <begin position="473"/>
        <end position="497"/>
    </location>
</feature>
<feature type="transmembrane region" description="Helical" evidence="16">
    <location>
        <begin position="431"/>
        <end position="453"/>
    </location>
</feature>
<dbReference type="Gene3D" id="1.20.210.10">
    <property type="entry name" value="Cytochrome c oxidase-like, subunit I domain"/>
    <property type="match status" value="1"/>
</dbReference>
<evidence type="ECO:0000313" key="19">
    <source>
        <dbReference type="EMBL" id="QOV91552.1"/>
    </source>
</evidence>
<comment type="catalytic activity">
    <reaction evidence="14 16">
        <text>4 Fe(II)-[cytochrome c] + O2 + 8 H(+)(in) = 4 Fe(III)-[cytochrome c] + 2 H2O + 4 H(+)(out)</text>
        <dbReference type="Rhea" id="RHEA:11436"/>
        <dbReference type="Rhea" id="RHEA-COMP:10350"/>
        <dbReference type="Rhea" id="RHEA-COMP:14399"/>
        <dbReference type="ChEBI" id="CHEBI:15377"/>
        <dbReference type="ChEBI" id="CHEBI:15378"/>
        <dbReference type="ChEBI" id="CHEBI:15379"/>
        <dbReference type="ChEBI" id="CHEBI:29033"/>
        <dbReference type="ChEBI" id="CHEBI:29034"/>
        <dbReference type="EC" id="7.1.1.9"/>
    </reaction>
</comment>
<dbReference type="RefSeq" id="WP_206294850.1">
    <property type="nucleotide sequence ID" value="NZ_CP063458.1"/>
</dbReference>
<dbReference type="AlphaFoldDB" id="A0A7M2X2A2"/>
<evidence type="ECO:0000256" key="13">
    <source>
        <dbReference type="ARBA" id="ARBA00023136"/>
    </source>
</evidence>
<comment type="subcellular location">
    <subcellularLocation>
        <location evidence="16">Cell membrane</location>
        <topology evidence="16">Multi-pass membrane protein</topology>
    </subcellularLocation>
    <subcellularLocation>
        <location evidence="1">Membrane</location>
        <topology evidence="1">Multi-pass membrane protein</topology>
    </subcellularLocation>
</comment>
<dbReference type="InterPro" id="IPR014241">
    <property type="entry name" value="Cyt_c_oxidase_su1_bac"/>
</dbReference>
<evidence type="ECO:0000256" key="15">
    <source>
        <dbReference type="RuleBase" id="RU000370"/>
    </source>
</evidence>
<feature type="transmembrane region" description="Helical" evidence="16">
    <location>
        <begin position="213"/>
        <end position="239"/>
    </location>
</feature>
<feature type="transmembrane region" description="Helical" evidence="16">
    <location>
        <begin position="398"/>
        <end position="419"/>
    </location>
</feature>
<dbReference type="NCBIfam" id="TIGR02891">
    <property type="entry name" value="CtaD_CoxA"/>
    <property type="match status" value="1"/>
</dbReference>
<dbReference type="EC" id="7.1.1.9" evidence="16"/>
<dbReference type="UniPathway" id="UPA00705"/>
<dbReference type="PROSITE" id="PS50855">
    <property type="entry name" value="COX1"/>
    <property type="match status" value="1"/>
</dbReference>
<organism evidence="19 20">
    <name type="scientific">Humisphaera borealis</name>
    <dbReference type="NCBI Taxonomy" id="2807512"/>
    <lineage>
        <taxon>Bacteria</taxon>
        <taxon>Pseudomonadati</taxon>
        <taxon>Planctomycetota</taxon>
        <taxon>Phycisphaerae</taxon>
        <taxon>Tepidisphaerales</taxon>
        <taxon>Tepidisphaeraceae</taxon>
        <taxon>Humisphaera</taxon>
    </lineage>
</organism>
<accession>A0A7M2X2A2</accession>
<dbReference type="PRINTS" id="PR01165">
    <property type="entry name" value="CYCOXIDASEI"/>
</dbReference>
<evidence type="ECO:0000256" key="4">
    <source>
        <dbReference type="ARBA" id="ARBA00022617"/>
    </source>
</evidence>
<feature type="transmembrane region" description="Helical" evidence="16">
    <location>
        <begin position="295"/>
        <end position="316"/>
    </location>
</feature>
<dbReference type="EMBL" id="CP063458">
    <property type="protein sequence ID" value="QOV91552.1"/>
    <property type="molecule type" value="Genomic_DNA"/>
</dbReference>
<keyword evidence="8" id="KW-1278">Translocase</keyword>
<reference evidence="19 20" key="1">
    <citation type="submission" date="2020-10" db="EMBL/GenBank/DDBJ databases">
        <title>Wide distribution of Phycisphaera-like planctomycetes from WD2101 soil group in peatlands and genome analysis of the first cultivated representative.</title>
        <authorList>
            <person name="Dedysh S.N."/>
            <person name="Beletsky A.V."/>
            <person name="Ivanova A."/>
            <person name="Kulichevskaya I.S."/>
            <person name="Suzina N.E."/>
            <person name="Philippov D.A."/>
            <person name="Rakitin A.L."/>
            <person name="Mardanov A.V."/>
            <person name="Ravin N.V."/>
        </authorList>
    </citation>
    <scope>NUCLEOTIDE SEQUENCE [LARGE SCALE GENOMIC DNA]</scope>
    <source>
        <strain evidence="19 20">M1803</strain>
    </source>
</reference>
<keyword evidence="13 16" id="KW-0472">Membrane</keyword>
<feature type="transmembrane region" description="Helical" evidence="16">
    <location>
        <begin position="322"/>
        <end position="341"/>
    </location>
</feature>
<evidence type="ECO:0000256" key="10">
    <source>
        <dbReference type="ARBA" id="ARBA00022989"/>
    </source>
</evidence>
<evidence type="ECO:0000256" key="8">
    <source>
        <dbReference type="ARBA" id="ARBA00022967"/>
    </source>
</evidence>
<keyword evidence="6 15" id="KW-0812">Transmembrane</keyword>
<dbReference type="GO" id="GO:0006119">
    <property type="term" value="P:oxidative phosphorylation"/>
    <property type="evidence" value="ECO:0007669"/>
    <property type="project" value="UniProtKB-UniPathway"/>
</dbReference>
<sequence length="575" mass="63668">MTTIPVNPELTSPLPLGRKGPSYLDISFTVKSWLLTLDHKRIAILYLLSMTALFIVGGAFATMMRLELTTPQGDFVKAEAYNKLFTMHGVTMVFFFLIPSVPATLGNFLVPLMIGARDLAFPRINLASWYLFIIGAAFTLAAMFAGGVDTGWTFYTPYSSVYSNSQVALAVVGIFITGFSSVLTGLNFIVTVHKMRAPGMTWFRLPLFIWSNYAAALIMVLGTPVISITMVLVAVERLFGVGIFDPANGGDPVLFQHMFWFYSHPAVYIMVLPAFGVISELMAAFSRKPVFGYKVVAFASLAIALLSFVVWGHHLFTTGQSVYAALVFSVLSFLVGIPTAIKVFNWTFTMYKGSVSLETPMLFALGFLGIFTLGGLTGLFLAAVGLDIHLHDTYFVVAHFHYVMVGGVVLAFMGGLHYWWPKITGRMYNEFWGKMSAILIFFGFNLTFFPQFILGYLGMPRRYYAYASEFQVLNILSSAGASILASGYLLPGIYLAYSFVKGPKAGDNPWGAKGLEWQTSSPPPVENFKKMPIVTEDCYNYPLVDPHDLQPEDRLIDSTTKDDDKLKEQVKDKLS</sequence>
<dbReference type="GO" id="GO:0015990">
    <property type="term" value="P:electron transport coupled proton transport"/>
    <property type="evidence" value="ECO:0007669"/>
    <property type="project" value="InterPro"/>
</dbReference>
<keyword evidence="5 15" id="KW-0679">Respiratory chain</keyword>
<evidence type="ECO:0000313" key="20">
    <source>
        <dbReference type="Proteomes" id="UP000593765"/>
    </source>
</evidence>
<dbReference type="PROSITE" id="PS00077">
    <property type="entry name" value="COX1_CUB"/>
    <property type="match status" value="1"/>
</dbReference>
<evidence type="ECO:0000256" key="3">
    <source>
        <dbReference type="ARBA" id="ARBA00022448"/>
    </source>
</evidence>
<evidence type="ECO:0000256" key="14">
    <source>
        <dbReference type="ARBA" id="ARBA00047816"/>
    </source>
</evidence>
<feature type="region of interest" description="Disordered" evidence="17">
    <location>
        <begin position="544"/>
        <end position="575"/>
    </location>
</feature>
<feature type="domain" description="Cytochrome oxidase subunit I profile" evidence="18">
    <location>
        <begin position="27"/>
        <end position="535"/>
    </location>
</feature>
<feature type="compositionally biased region" description="Basic and acidic residues" evidence="17">
    <location>
        <begin position="545"/>
        <end position="575"/>
    </location>
</feature>
<keyword evidence="16" id="KW-1003">Cell membrane</keyword>
<dbReference type="PANTHER" id="PTHR10422">
    <property type="entry name" value="CYTOCHROME C OXIDASE SUBUNIT 1"/>
    <property type="match status" value="1"/>
</dbReference>
<keyword evidence="12 16" id="KW-0186">Copper</keyword>
<dbReference type="GO" id="GO:0020037">
    <property type="term" value="F:heme binding"/>
    <property type="evidence" value="ECO:0007669"/>
    <property type="project" value="InterPro"/>
</dbReference>
<dbReference type="GO" id="GO:0004129">
    <property type="term" value="F:cytochrome-c oxidase activity"/>
    <property type="evidence" value="ECO:0007669"/>
    <property type="project" value="UniProtKB-EC"/>
</dbReference>
<comment type="pathway">
    <text evidence="2 16">Energy metabolism; oxidative phosphorylation.</text>
</comment>
<comment type="function">
    <text evidence="16">Cytochrome c oxidase is the component of the respiratory chain that catalyzes the reduction of oxygen to water. Subunits 1-3 form the functional core of the enzyme complex. CO I is the catalytic subunit of the enzyme. Electrons originating in cytochrome c are transferred via the copper A center of subunit 2 and heme A of subunit 1 to the bimetallic center formed by heme A3 and copper B.</text>
</comment>
<keyword evidence="3 15" id="KW-0813">Transport</keyword>
<feature type="transmembrane region" description="Helical" evidence="16">
    <location>
        <begin position="362"/>
        <end position="386"/>
    </location>
</feature>
<dbReference type="InterPro" id="IPR036927">
    <property type="entry name" value="Cyt_c_oxase-like_su1_sf"/>
</dbReference>
<evidence type="ECO:0000256" key="12">
    <source>
        <dbReference type="ARBA" id="ARBA00023008"/>
    </source>
</evidence>
<dbReference type="GO" id="GO:0022904">
    <property type="term" value="P:respiratory electron transport chain"/>
    <property type="evidence" value="ECO:0007669"/>
    <property type="project" value="TreeGrafter"/>
</dbReference>
<comment type="similarity">
    <text evidence="15">Belongs to the heme-copper respiratory oxidase family.</text>
</comment>
<dbReference type="Proteomes" id="UP000593765">
    <property type="component" value="Chromosome"/>
</dbReference>
<dbReference type="GO" id="GO:0005886">
    <property type="term" value="C:plasma membrane"/>
    <property type="evidence" value="ECO:0007669"/>
    <property type="project" value="UniProtKB-SubCell"/>
</dbReference>
<keyword evidence="7 16" id="KW-0479">Metal-binding</keyword>
<dbReference type="PANTHER" id="PTHR10422:SF18">
    <property type="entry name" value="CYTOCHROME C OXIDASE SUBUNIT 1"/>
    <property type="match status" value="1"/>
</dbReference>
<keyword evidence="10 16" id="KW-1133">Transmembrane helix</keyword>
<dbReference type="GO" id="GO:0046872">
    <property type="term" value="F:metal ion binding"/>
    <property type="evidence" value="ECO:0007669"/>
    <property type="project" value="UniProtKB-KW"/>
</dbReference>
<gene>
    <name evidence="19" type="primary">ctaD</name>
    <name evidence="19" type="ORF">IPV69_09405</name>
</gene>
<evidence type="ECO:0000256" key="5">
    <source>
        <dbReference type="ARBA" id="ARBA00022660"/>
    </source>
</evidence>
<evidence type="ECO:0000256" key="9">
    <source>
        <dbReference type="ARBA" id="ARBA00022982"/>
    </source>
</evidence>
<feature type="transmembrane region" description="Helical" evidence="16">
    <location>
        <begin position="259"/>
        <end position="283"/>
    </location>
</feature>
<evidence type="ECO:0000256" key="17">
    <source>
        <dbReference type="SAM" id="MobiDB-lite"/>
    </source>
</evidence>
<keyword evidence="11 16" id="KW-0408">Iron</keyword>
<evidence type="ECO:0000256" key="6">
    <source>
        <dbReference type="ARBA" id="ARBA00022692"/>
    </source>
</evidence>
<dbReference type="InterPro" id="IPR023615">
    <property type="entry name" value="Cyt_c_Oxase_su1_BS"/>
</dbReference>
<dbReference type="InterPro" id="IPR023616">
    <property type="entry name" value="Cyt_c_oxase-like_su1_dom"/>
</dbReference>
<dbReference type="InterPro" id="IPR000883">
    <property type="entry name" value="Cyt_C_Oxase_1"/>
</dbReference>
<keyword evidence="20" id="KW-1185">Reference proteome</keyword>
<feature type="transmembrane region" description="Helical" evidence="16">
    <location>
        <begin position="84"/>
        <end position="114"/>
    </location>
</feature>